<accession>E3HYJ8</accession>
<name>E3HYJ8_ACHXA</name>
<keyword evidence="1" id="KW-0614">Plasmid</keyword>
<organism evidence="1 2">
    <name type="scientific">Achromobacter xylosoxidans (strain A8)</name>
    <dbReference type="NCBI Taxonomy" id="762376"/>
    <lineage>
        <taxon>Bacteria</taxon>
        <taxon>Pseudomonadati</taxon>
        <taxon>Pseudomonadota</taxon>
        <taxon>Betaproteobacteria</taxon>
        <taxon>Burkholderiales</taxon>
        <taxon>Alcaligenaceae</taxon>
        <taxon>Achromobacter</taxon>
    </lineage>
</organism>
<dbReference type="RefSeq" id="WP_013397340.1">
    <property type="nucleotide sequence ID" value="NC_014642.1"/>
</dbReference>
<protein>
    <submittedName>
        <fullName evidence="1">Uncharacterized protein</fullName>
    </submittedName>
</protein>
<dbReference type="AlphaFoldDB" id="E3HYJ8"/>
<sequence length="190" mass="21208">MKQKNTMPFDPRQLDLFAVAEDIFGTHFSLEASPSAVQEAPEEAREKIYNMHGPVLELTSAEEDRFHKGGFRKLAASMLMGAIDDVLHARTPEAKTAALAYFSEADGPFPFETVLDWLGPPLDHFTPAQWAARITEDASSASAGIHRYWRAVEQQEADLAAREVADSEEHQAAYVAEAQVHLPQERWGRM</sequence>
<reference evidence="2" key="1">
    <citation type="journal article" date="2011" name="J. Bacteriol.">
        <title>Complete genome sequence of the haloaromatic acid-degrading bacterium Achromobacter xylosoxidans A8.</title>
        <authorList>
            <person name="Strnad H."/>
            <person name="Ridl J."/>
            <person name="Paces J."/>
            <person name="Kolar M."/>
            <person name="Vlcek C."/>
            <person name="Paces V."/>
        </authorList>
    </citation>
    <scope>NUCLEOTIDE SEQUENCE [LARGE SCALE GENOMIC DNA]</scope>
    <source>
        <strain evidence="2">A8</strain>
        <plasmid evidence="2">pA82</plasmid>
    </source>
</reference>
<gene>
    <name evidence="1" type="ordered locus">AXYL_06870</name>
</gene>
<evidence type="ECO:0000313" key="2">
    <source>
        <dbReference type="Proteomes" id="UP000006876"/>
    </source>
</evidence>
<dbReference type="EMBL" id="CP002289">
    <property type="protein sequence ID" value="ADP20152.1"/>
    <property type="molecule type" value="Genomic_DNA"/>
</dbReference>
<proteinExistence type="predicted"/>
<dbReference type="KEGG" id="axy:AXYL_06870"/>
<geneLocation type="plasmid" evidence="1 2">
    <name>pA82</name>
</geneLocation>
<dbReference type="HOGENOM" id="CLU_1425182_0_0_4"/>
<dbReference type="Proteomes" id="UP000006876">
    <property type="component" value="Plasmid pA82"/>
</dbReference>
<evidence type="ECO:0000313" key="1">
    <source>
        <dbReference type="EMBL" id="ADP20152.1"/>
    </source>
</evidence>